<dbReference type="OrthoDB" id="9798941at2"/>
<dbReference type="InterPro" id="IPR050267">
    <property type="entry name" value="Anti-sigma-factor_SerPK"/>
</dbReference>
<dbReference type="PANTHER" id="PTHR35526">
    <property type="entry name" value="ANTI-SIGMA-F FACTOR RSBW-RELATED"/>
    <property type="match status" value="1"/>
</dbReference>
<keyword evidence="4" id="KW-1185">Reference proteome</keyword>
<dbReference type="NCBIfam" id="NF003144">
    <property type="entry name" value="PRK04069.1"/>
    <property type="match status" value="1"/>
</dbReference>
<dbReference type="InterPro" id="IPR010193">
    <property type="entry name" value="RsbW"/>
</dbReference>
<dbReference type="RefSeq" id="WP_017436940.1">
    <property type="nucleotide sequence ID" value="NZ_BAWO01000004.1"/>
</dbReference>
<keyword evidence="1" id="KW-0418">Kinase</keyword>
<dbReference type="GO" id="GO:0004674">
    <property type="term" value="F:protein serine/threonine kinase activity"/>
    <property type="evidence" value="ECO:0007669"/>
    <property type="project" value="UniProtKB-KW"/>
</dbReference>
<feature type="domain" description="Histidine kinase/HSP90-like ATPase" evidence="2">
    <location>
        <begin position="12"/>
        <end position="139"/>
    </location>
</feature>
<evidence type="ECO:0000313" key="3">
    <source>
        <dbReference type="EMBL" id="GAJ38471.1"/>
    </source>
</evidence>
<evidence type="ECO:0000313" key="4">
    <source>
        <dbReference type="Proteomes" id="UP000023561"/>
    </source>
</evidence>
<name>A0A023DBW8_9BACL</name>
<dbReference type="PANTHER" id="PTHR35526:SF3">
    <property type="entry name" value="ANTI-SIGMA-F FACTOR RSBW"/>
    <property type="match status" value="1"/>
</dbReference>
<comment type="caution">
    <text evidence="3">The sequence shown here is derived from an EMBL/GenBank/DDBJ whole genome shotgun (WGS) entry which is preliminary data.</text>
</comment>
<dbReference type="Pfam" id="PF13581">
    <property type="entry name" value="HATPase_c_2"/>
    <property type="match status" value="1"/>
</dbReference>
<dbReference type="GO" id="GO:0005524">
    <property type="term" value="F:ATP binding"/>
    <property type="evidence" value="ECO:0007669"/>
    <property type="project" value="InterPro"/>
</dbReference>
<accession>A0A023DBW8</accession>
<dbReference type="GO" id="GO:0016989">
    <property type="term" value="F:sigma factor antagonist activity"/>
    <property type="evidence" value="ECO:0007669"/>
    <property type="project" value="InterPro"/>
</dbReference>
<dbReference type="EMBL" id="BAWO01000004">
    <property type="protein sequence ID" value="GAJ38471.1"/>
    <property type="molecule type" value="Genomic_DNA"/>
</dbReference>
<dbReference type="InterPro" id="IPR003594">
    <property type="entry name" value="HATPase_dom"/>
</dbReference>
<dbReference type="NCBIfam" id="TIGR01924">
    <property type="entry name" value="rsbW_low_gc"/>
    <property type="match status" value="1"/>
</dbReference>
<gene>
    <name evidence="3" type="primary">rsbW</name>
    <name evidence="3" type="ORF">GCA01S_004_00710</name>
</gene>
<dbReference type="SUPFAM" id="SSF55874">
    <property type="entry name" value="ATPase domain of HSP90 chaperone/DNA topoisomerase II/histidine kinase"/>
    <property type="match status" value="1"/>
</dbReference>
<dbReference type="CDD" id="cd16936">
    <property type="entry name" value="HATPase_RsbW-like"/>
    <property type="match status" value="1"/>
</dbReference>
<reference evidence="3 4" key="1">
    <citation type="submission" date="2014-04" db="EMBL/GenBank/DDBJ databases">
        <title>Whole genome shotgun sequence of Geobacillus caldoxylosilyticus NBRC 107762.</title>
        <authorList>
            <person name="Hosoyama A."/>
            <person name="Hosoyama Y."/>
            <person name="Katano-Makiyama Y."/>
            <person name="Tsuchikane K."/>
            <person name="Ohji S."/>
            <person name="Ichikawa N."/>
            <person name="Yamazoe A."/>
            <person name="Fujita N."/>
        </authorList>
    </citation>
    <scope>NUCLEOTIDE SEQUENCE [LARGE SCALE GENOMIC DNA]</scope>
    <source>
        <strain evidence="3 4">NBRC 107762</strain>
    </source>
</reference>
<dbReference type="Gene3D" id="3.30.565.10">
    <property type="entry name" value="Histidine kinase-like ATPase, C-terminal domain"/>
    <property type="match status" value="1"/>
</dbReference>
<dbReference type="AlphaFoldDB" id="A0A023DBW8"/>
<sequence length="162" mass="18189">MKEFEQVVQLSIPAKAEFIDLARLSLYGVAAKMGFSYEDIEDMKVAVSEACNNAVLHAYDDETGRIDLRFEMQPDAIRIIVKDYGKSFNYEQEAKQAASLHHQSLDAAKIGGLGLFMMQALMDQVEVLTIDGTEVILTKFLNRNEGEHNHEFISSSSIQEQP</sequence>
<protein>
    <submittedName>
        <fullName evidence="3">Anti-sigma-B factor</fullName>
    </submittedName>
</protein>
<proteinExistence type="predicted"/>
<evidence type="ECO:0000259" key="2">
    <source>
        <dbReference type="Pfam" id="PF13581"/>
    </source>
</evidence>
<organism evidence="3 4">
    <name type="scientific">Parageobacillus caldoxylosilyticus NBRC 107762</name>
    <dbReference type="NCBI Taxonomy" id="1220594"/>
    <lineage>
        <taxon>Bacteria</taxon>
        <taxon>Bacillati</taxon>
        <taxon>Bacillota</taxon>
        <taxon>Bacilli</taxon>
        <taxon>Bacillales</taxon>
        <taxon>Anoxybacillaceae</taxon>
        <taxon>Saccharococcus</taxon>
    </lineage>
</organism>
<keyword evidence="1" id="KW-0723">Serine/threonine-protein kinase</keyword>
<dbReference type="Proteomes" id="UP000023561">
    <property type="component" value="Unassembled WGS sequence"/>
</dbReference>
<keyword evidence="1" id="KW-0808">Transferase</keyword>
<dbReference type="InterPro" id="IPR036890">
    <property type="entry name" value="HATPase_C_sf"/>
</dbReference>
<evidence type="ECO:0000256" key="1">
    <source>
        <dbReference type="ARBA" id="ARBA00022527"/>
    </source>
</evidence>